<evidence type="ECO:0000256" key="1">
    <source>
        <dbReference type="ARBA" id="ARBA00006171"/>
    </source>
</evidence>
<feature type="binding site" evidence="4">
    <location>
        <position position="169"/>
    </location>
    <ligand>
        <name>Mg(2+)</name>
        <dbReference type="ChEBI" id="CHEBI:18420"/>
    </ligand>
</feature>
<dbReference type="InterPro" id="IPR023214">
    <property type="entry name" value="HAD_sf"/>
</dbReference>
<dbReference type="SFLD" id="SFLDG01129">
    <property type="entry name" value="C1.5:_HAD__Beta-PGM__Phosphata"/>
    <property type="match status" value="1"/>
</dbReference>
<protein>
    <submittedName>
        <fullName evidence="6">Beta-phosphoglucomutase</fullName>
        <ecNumber evidence="6">5.4.2.6</ecNumber>
    </submittedName>
</protein>
<feature type="binding site" evidence="3">
    <location>
        <begin position="9"/>
        <end position="11"/>
    </location>
    <ligand>
        <name>substrate</name>
    </ligand>
</feature>
<dbReference type="PANTHER" id="PTHR43481">
    <property type="entry name" value="FRUCTOSE-1-PHOSPHATE PHOSPHATASE"/>
    <property type="match status" value="1"/>
</dbReference>
<feature type="binding site" evidence="3">
    <location>
        <position position="145"/>
    </location>
    <ligand>
        <name>substrate</name>
    </ligand>
</feature>
<comment type="cofactor">
    <cofactor evidence="4">
        <name>Mg(2+)</name>
        <dbReference type="ChEBI" id="CHEBI:18420"/>
    </cofactor>
    <text evidence="4">Binds 2 magnesium ions per subunit.</text>
</comment>
<evidence type="ECO:0000256" key="5">
    <source>
        <dbReference type="PIRSR" id="PIRSR610972-4"/>
    </source>
</evidence>
<comment type="similarity">
    <text evidence="1">Belongs to the HAD-like hydrolase superfamily. CbbY/CbbZ/Gph/YieH family.</text>
</comment>
<feature type="site" description="Important for catalytic activity and assists the phosphoryl transfer reaction to Asp8 by balancing charge and orienting the reacting groups" evidence="5">
    <location>
        <position position="145"/>
    </location>
</feature>
<accession>A0A4Q1C2K5</accession>
<dbReference type="CDD" id="cd02598">
    <property type="entry name" value="HAD_BPGM"/>
    <property type="match status" value="1"/>
</dbReference>
<dbReference type="InterPro" id="IPR010976">
    <property type="entry name" value="B-phosphoglucomutase_hydrolase"/>
</dbReference>
<dbReference type="InterPro" id="IPR010972">
    <property type="entry name" value="Beta-PGM"/>
</dbReference>
<keyword evidence="7" id="KW-1185">Reference proteome</keyword>
<dbReference type="EMBL" id="SDHY01000001">
    <property type="protein sequence ID" value="RXK52301.1"/>
    <property type="molecule type" value="Genomic_DNA"/>
</dbReference>
<dbReference type="InterPro" id="IPR051806">
    <property type="entry name" value="HAD-like_SPP"/>
</dbReference>
<dbReference type="GO" id="GO:0008801">
    <property type="term" value="F:beta-phosphoglucomutase activity"/>
    <property type="evidence" value="ECO:0007669"/>
    <property type="project" value="UniProtKB-EC"/>
</dbReference>
<dbReference type="PANTHER" id="PTHR43481:SF4">
    <property type="entry name" value="GLYCEROL-1-PHOSPHATE PHOSPHOHYDROLASE 1-RELATED"/>
    <property type="match status" value="1"/>
</dbReference>
<dbReference type="SFLD" id="SFLDG01135">
    <property type="entry name" value="C1.5.6:_HAD__Beta-PGM__Phospha"/>
    <property type="match status" value="1"/>
</dbReference>
<evidence type="ECO:0000256" key="2">
    <source>
        <dbReference type="PIRSR" id="PIRSR610972-1"/>
    </source>
</evidence>
<dbReference type="OrthoDB" id="9797743at2"/>
<dbReference type="PRINTS" id="PR00413">
    <property type="entry name" value="HADHALOGNASE"/>
</dbReference>
<proteinExistence type="inferred from homology"/>
<evidence type="ECO:0000256" key="3">
    <source>
        <dbReference type="PIRSR" id="PIRSR610972-2"/>
    </source>
</evidence>
<evidence type="ECO:0000313" key="7">
    <source>
        <dbReference type="Proteomes" id="UP000289455"/>
    </source>
</evidence>
<evidence type="ECO:0000256" key="4">
    <source>
        <dbReference type="PIRSR" id="PIRSR610972-3"/>
    </source>
</evidence>
<name>A0A4Q1C2K5_9BACT</name>
<feature type="binding site" evidence="3">
    <location>
        <position position="52"/>
    </location>
    <ligand>
        <name>substrate</name>
    </ligand>
</feature>
<gene>
    <name evidence="6" type="primary">pgmB</name>
    <name evidence="6" type="ORF">ESB04_01235</name>
</gene>
<evidence type="ECO:0000313" key="6">
    <source>
        <dbReference type="EMBL" id="RXK52301.1"/>
    </source>
</evidence>
<dbReference type="InterPro" id="IPR023198">
    <property type="entry name" value="PGP-like_dom2"/>
</dbReference>
<sequence>MIYKACLFDLDGVLVDTASYHYQAWKQLAHRFNFDLSLEQNEELKGISRVESLERILQWANYQANSELKEIWLREKNEAYLNLISQMNPGEILPGVLDFLGQLKELGFLIALGSASKNAEIILQKTGLLPWFDAIIDGNVVTTSKPNPEVFLKGAEALDCSANECIVFEDAQAGIEAAKAAGMKVIGIDTHQTLKGADKIIPTFSGVDAQSLLQFK</sequence>
<dbReference type="InterPro" id="IPR036412">
    <property type="entry name" value="HAD-like_sf"/>
</dbReference>
<keyword evidence="4" id="KW-0479">Metal-binding</keyword>
<feature type="active site" description="Nucleophile" evidence="2">
    <location>
        <position position="9"/>
    </location>
</feature>
<comment type="caution">
    <text evidence="6">The sequence shown here is derived from an EMBL/GenBank/DDBJ whole genome shotgun (WGS) entry which is preliminary data.</text>
</comment>
<dbReference type="NCBIfam" id="TIGR01990">
    <property type="entry name" value="bPGM"/>
    <property type="match status" value="1"/>
</dbReference>
<feature type="binding site" evidence="4">
    <location>
        <position position="11"/>
    </location>
    <ligand>
        <name>Mg(2+)</name>
        <dbReference type="ChEBI" id="CHEBI:18420"/>
    </ligand>
</feature>
<dbReference type="GO" id="GO:0050308">
    <property type="term" value="F:sugar-phosphatase activity"/>
    <property type="evidence" value="ECO:0007669"/>
    <property type="project" value="TreeGrafter"/>
</dbReference>
<feature type="binding site" evidence="3">
    <location>
        <begin position="114"/>
        <end position="118"/>
    </location>
    <ligand>
        <name>substrate</name>
    </ligand>
</feature>
<feature type="binding site" evidence="3">
    <location>
        <position position="25"/>
    </location>
    <ligand>
        <name>substrate</name>
    </ligand>
</feature>
<dbReference type="Gene3D" id="1.10.150.240">
    <property type="entry name" value="Putative phosphatase, domain 2"/>
    <property type="match status" value="1"/>
</dbReference>
<dbReference type="RefSeq" id="WP_129025428.1">
    <property type="nucleotide sequence ID" value="NZ_SDHY01000001.1"/>
</dbReference>
<dbReference type="AlphaFoldDB" id="A0A4Q1C2K5"/>
<dbReference type="SUPFAM" id="SSF56784">
    <property type="entry name" value="HAD-like"/>
    <property type="match status" value="1"/>
</dbReference>
<feature type="binding site" evidence="3">
    <location>
        <position position="76"/>
    </location>
    <ligand>
        <name>substrate</name>
    </ligand>
</feature>
<dbReference type="GO" id="GO:0005975">
    <property type="term" value="P:carbohydrate metabolic process"/>
    <property type="evidence" value="ECO:0007669"/>
    <property type="project" value="InterPro"/>
</dbReference>
<reference evidence="6 7" key="1">
    <citation type="submission" date="2019-01" db="EMBL/GenBank/DDBJ databases">
        <title>Cytophagaceae bacterium strain CAR-16.</title>
        <authorList>
            <person name="Chen W.-M."/>
        </authorList>
    </citation>
    <scope>NUCLEOTIDE SEQUENCE [LARGE SCALE GENOMIC DNA]</scope>
    <source>
        <strain evidence="6 7">CAR-16</strain>
    </source>
</reference>
<keyword evidence="6" id="KW-0413">Isomerase</keyword>
<dbReference type="NCBIfam" id="TIGR02009">
    <property type="entry name" value="PGMB-YQAB-SF"/>
    <property type="match status" value="1"/>
</dbReference>
<keyword evidence="4" id="KW-0460">Magnesium</keyword>
<feature type="binding site" evidence="3">
    <location>
        <begin position="44"/>
        <end position="49"/>
    </location>
    <ligand>
        <name>substrate</name>
    </ligand>
</feature>
<dbReference type="Gene3D" id="3.40.50.1000">
    <property type="entry name" value="HAD superfamily/HAD-like"/>
    <property type="match status" value="1"/>
</dbReference>
<dbReference type="InterPro" id="IPR006439">
    <property type="entry name" value="HAD-SF_hydro_IA"/>
</dbReference>
<organism evidence="6 7">
    <name type="scientific">Aquirufa rosea</name>
    <dbReference type="NCBI Taxonomy" id="2509241"/>
    <lineage>
        <taxon>Bacteria</taxon>
        <taxon>Pseudomonadati</taxon>
        <taxon>Bacteroidota</taxon>
        <taxon>Cytophagia</taxon>
        <taxon>Cytophagales</taxon>
        <taxon>Flectobacillaceae</taxon>
        <taxon>Aquirufa</taxon>
    </lineage>
</organism>
<feature type="active site" description="Proton donor/acceptor" evidence="2">
    <location>
        <position position="11"/>
    </location>
</feature>
<dbReference type="Proteomes" id="UP000289455">
    <property type="component" value="Unassembled WGS sequence"/>
</dbReference>
<dbReference type="NCBIfam" id="TIGR01509">
    <property type="entry name" value="HAD-SF-IA-v3"/>
    <property type="match status" value="1"/>
</dbReference>
<feature type="binding site" evidence="4">
    <location>
        <position position="170"/>
    </location>
    <ligand>
        <name>Mg(2+)</name>
        <dbReference type="ChEBI" id="CHEBI:18420"/>
    </ligand>
</feature>
<dbReference type="SFLD" id="SFLDS00003">
    <property type="entry name" value="Haloacid_Dehalogenase"/>
    <property type="match status" value="1"/>
</dbReference>
<feature type="site" description="Important for catalytic activity and assists the phosphoryl transfer reaction to Asp8 by balancing charge and orienting the reacting groups" evidence="5">
    <location>
        <position position="114"/>
    </location>
</feature>
<dbReference type="Pfam" id="PF00702">
    <property type="entry name" value="Hydrolase"/>
    <property type="match status" value="1"/>
</dbReference>
<dbReference type="GO" id="GO:0000287">
    <property type="term" value="F:magnesium ion binding"/>
    <property type="evidence" value="ECO:0007669"/>
    <property type="project" value="InterPro"/>
</dbReference>
<feature type="binding site" evidence="4">
    <location>
        <position position="9"/>
    </location>
    <ligand>
        <name>Mg(2+)</name>
        <dbReference type="ChEBI" id="CHEBI:18420"/>
    </ligand>
</feature>
<dbReference type="EC" id="5.4.2.6" evidence="6"/>